<organism evidence="1 2">
    <name type="scientific">Rattus norvegicus</name>
    <name type="common">Rat</name>
    <dbReference type="NCBI Taxonomy" id="10116"/>
    <lineage>
        <taxon>Eukaryota</taxon>
        <taxon>Metazoa</taxon>
        <taxon>Chordata</taxon>
        <taxon>Craniata</taxon>
        <taxon>Vertebrata</taxon>
        <taxon>Euteleostomi</taxon>
        <taxon>Mammalia</taxon>
        <taxon>Eutheria</taxon>
        <taxon>Euarchontoglires</taxon>
        <taxon>Glires</taxon>
        <taxon>Rodentia</taxon>
        <taxon>Myomorpha</taxon>
        <taxon>Muroidea</taxon>
        <taxon>Muridae</taxon>
        <taxon>Murinae</taxon>
        <taxon>Rattus</taxon>
    </lineage>
</organism>
<proteinExistence type="predicted"/>
<protein>
    <submittedName>
        <fullName evidence="1">RCG54401, isoform CRA_b</fullName>
    </submittedName>
</protein>
<evidence type="ECO:0000313" key="1">
    <source>
        <dbReference type="EMBL" id="EDM07426.1"/>
    </source>
</evidence>
<accession>A6JAV9</accession>
<evidence type="ECO:0000313" key="2">
    <source>
        <dbReference type="Proteomes" id="UP000234681"/>
    </source>
</evidence>
<name>A6JAV9_RAT</name>
<sequence length="58" mass="6773">MTSREVLCGPRSSRWSWRSRGTTPSTTLCTTTNTTRFCAAETRPWPSRVVLRTWVKRR</sequence>
<gene>
    <name evidence="1" type="ORF">rCG_54401</name>
</gene>
<dbReference type="Proteomes" id="UP000234681">
    <property type="component" value="Chromosome 1"/>
</dbReference>
<dbReference type="EMBL" id="CH473979">
    <property type="protein sequence ID" value="EDM07426.1"/>
    <property type="molecule type" value="Genomic_DNA"/>
</dbReference>
<reference evidence="1 2" key="1">
    <citation type="submission" date="2005-09" db="EMBL/GenBank/DDBJ databases">
        <authorList>
            <person name="Mural R.J."/>
            <person name="Li P.W."/>
            <person name="Adams M.D."/>
            <person name="Amanatides P.G."/>
            <person name="Baden-Tillson H."/>
            <person name="Barnstead M."/>
            <person name="Chin S.H."/>
            <person name="Dew I."/>
            <person name="Evans C.A."/>
            <person name="Ferriera S."/>
            <person name="Flanigan M."/>
            <person name="Fosler C."/>
            <person name="Glodek A."/>
            <person name="Gu Z."/>
            <person name="Holt R.A."/>
            <person name="Jennings D."/>
            <person name="Kraft C.L."/>
            <person name="Lu F."/>
            <person name="Nguyen T."/>
            <person name="Nusskern D.R."/>
            <person name="Pfannkoch C.M."/>
            <person name="Sitter C."/>
            <person name="Sutton G.G."/>
            <person name="Venter J.C."/>
            <person name="Wang Z."/>
            <person name="Woodage T."/>
            <person name="Zheng X.H."/>
            <person name="Zhong F."/>
        </authorList>
    </citation>
    <scope>NUCLEOTIDE SEQUENCE [LARGE SCALE GENOMIC DNA]</scope>
    <source>
        <strain>BN</strain>
        <strain evidence="2">Sprague-Dawley</strain>
    </source>
</reference>
<dbReference type="AlphaFoldDB" id="A6JAV9"/>